<dbReference type="PANTHER" id="PTHR45586">
    <property type="entry name" value="TPR REPEAT-CONTAINING PROTEIN PA4667"/>
    <property type="match status" value="1"/>
</dbReference>
<dbReference type="Gene3D" id="1.25.40.10">
    <property type="entry name" value="Tetratricopeptide repeat domain"/>
    <property type="match status" value="1"/>
</dbReference>
<evidence type="ECO:0000256" key="1">
    <source>
        <dbReference type="ARBA" id="ARBA00022723"/>
    </source>
</evidence>
<dbReference type="PANTHER" id="PTHR45586:SF1">
    <property type="entry name" value="LIPOPOLYSACCHARIDE ASSEMBLY PROTEIN B"/>
    <property type="match status" value="1"/>
</dbReference>
<feature type="domain" description="LapB rubredoxin metal binding" evidence="4">
    <location>
        <begin position="350"/>
        <end position="377"/>
    </location>
</feature>
<dbReference type="SUPFAM" id="SSF48452">
    <property type="entry name" value="TPR-like"/>
    <property type="match status" value="1"/>
</dbReference>
<evidence type="ECO:0000259" key="4">
    <source>
        <dbReference type="Pfam" id="PF18073"/>
    </source>
</evidence>
<evidence type="ECO:0000256" key="3">
    <source>
        <dbReference type="ARBA" id="ARBA00022803"/>
    </source>
</evidence>
<name>A0A0F9V6Z5_9ZZZZ</name>
<dbReference type="HAMAP" id="MF_00994">
    <property type="entry name" value="LPS_assembly_LapB"/>
    <property type="match status" value="1"/>
</dbReference>
<gene>
    <name evidence="5" type="ORF">LCGC14_0519800</name>
</gene>
<dbReference type="GO" id="GO:0046872">
    <property type="term" value="F:metal ion binding"/>
    <property type="evidence" value="ECO:0007669"/>
    <property type="project" value="UniProtKB-KW"/>
</dbReference>
<dbReference type="InterPro" id="IPR030865">
    <property type="entry name" value="LapB"/>
</dbReference>
<organism evidence="5">
    <name type="scientific">marine sediment metagenome</name>
    <dbReference type="NCBI Taxonomy" id="412755"/>
    <lineage>
        <taxon>unclassified sequences</taxon>
        <taxon>metagenomes</taxon>
        <taxon>ecological metagenomes</taxon>
    </lineage>
</organism>
<evidence type="ECO:0000313" key="5">
    <source>
        <dbReference type="EMBL" id="KKN61648.1"/>
    </source>
</evidence>
<dbReference type="EMBL" id="LAZR01000651">
    <property type="protein sequence ID" value="KKN61648.1"/>
    <property type="molecule type" value="Genomic_DNA"/>
</dbReference>
<dbReference type="Pfam" id="PF13176">
    <property type="entry name" value="TPR_7"/>
    <property type="match status" value="1"/>
</dbReference>
<dbReference type="GO" id="GO:0008653">
    <property type="term" value="P:lipopolysaccharide metabolic process"/>
    <property type="evidence" value="ECO:0007669"/>
    <property type="project" value="InterPro"/>
</dbReference>
<evidence type="ECO:0000256" key="2">
    <source>
        <dbReference type="ARBA" id="ARBA00022737"/>
    </source>
</evidence>
<dbReference type="InterPro" id="IPR041166">
    <property type="entry name" value="Rubredoxin_2"/>
</dbReference>
<dbReference type="NCBIfam" id="NF008757">
    <property type="entry name" value="PRK11788.1-5"/>
    <property type="match status" value="1"/>
</dbReference>
<keyword evidence="3" id="KW-0802">TPR repeat</keyword>
<proteinExistence type="inferred from homology"/>
<protein>
    <recommendedName>
        <fullName evidence="4">LapB rubredoxin metal binding domain-containing protein</fullName>
    </recommendedName>
</protein>
<dbReference type="InterPro" id="IPR051012">
    <property type="entry name" value="CellSynth/LPSAsmb/PSIAsmb"/>
</dbReference>
<dbReference type="AlphaFoldDB" id="A0A0F9V6Z5"/>
<accession>A0A0F9V6Z5</accession>
<sequence>MIQWLFFLLPIAALSGWLLAKKHYKYNPRLQTSNVSPDYFQGLNYLLNEQPDKAIEVFVRLLEVNSETVETHLALANLFRRRGEIDRAIRIHQNLIARPNLPAAKRTQALVELGLDYMNAGVLDRAEQLFLDLISKPSPPTEAFKQLLRIYQQEKTWQKAIEMAEKVQSQSRDNMGSLIAQFYCELAEQQLKSSNNNVASLLKLAHSHDHDCVRATLLEAKLYMQASNFRKASKTLLAIEQQDHRYLQEALPLLLDCYQQMNNLNVFEQWLHDLLVEYPNMTSARLMLTHVIQLQQGSQAAQDYLYPQLREHPSVEGLHRLISLGEQSNPMLVPLIKGITDTLVRRGNRYTCQSCGFAGKSMHWQCPGCKQWGSVKPTEIHLSFLESLLDSSK</sequence>
<dbReference type="Pfam" id="PF18073">
    <property type="entry name" value="Zn_ribbon_LapB"/>
    <property type="match status" value="1"/>
</dbReference>
<dbReference type="InterPro" id="IPR011990">
    <property type="entry name" value="TPR-like_helical_dom_sf"/>
</dbReference>
<keyword evidence="1" id="KW-0479">Metal-binding</keyword>
<comment type="caution">
    <text evidence="5">The sequence shown here is derived from an EMBL/GenBank/DDBJ whole genome shotgun (WGS) entry which is preliminary data.</text>
</comment>
<dbReference type="InterPro" id="IPR019734">
    <property type="entry name" value="TPR_rpt"/>
</dbReference>
<keyword evidence="2" id="KW-0677">Repeat</keyword>
<reference evidence="5" key="1">
    <citation type="journal article" date="2015" name="Nature">
        <title>Complex archaea that bridge the gap between prokaryotes and eukaryotes.</title>
        <authorList>
            <person name="Spang A."/>
            <person name="Saw J.H."/>
            <person name="Jorgensen S.L."/>
            <person name="Zaremba-Niedzwiedzka K."/>
            <person name="Martijn J."/>
            <person name="Lind A.E."/>
            <person name="van Eijk R."/>
            <person name="Schleper C."/>
            <person name="Guy L."/>
            <person name="Ettema T.J."/>
        </authorList>
    </citation>
    <scope>NUCLEOTIDE SEQUENCE</scope>
</reference>